<evidence type="ECO:0000313" key="7">
    <source>
        <dbReference type="Proteomes" id="UP001161247"/>
    </source>
</evidence>
<evidence type="ECO:0000256" key="1">
    <source>
        <dbReference type="ARBA" id="ARBA00004177"/>
    </source>
</evidence>
<dbReference type="AlphaFoldDB" id="A0AAV1C0X9"/>
<comment type="subcellular location">
    <subcellularLocation>
        <location evidence="1">Endosome</location>
    </subcellularLocation>
</comment>
<sequence>MNPFLGQQWPCNISKVVNQGVMDLGDVVWERIMHKAEYTEDGTFICSLPGYLITVINDLKIQMERIVSMIDIKFGSSQADIRLLVCLMGPTIESMMRCIFRYSKYQMRVPEVLVGLGLGKDQSHLFRDCSCVSIILHHLLKEMPVSVISSHTVDILHMSATMNGF</sequence>
<evidence type="ECO:0000256" key="4">
    <source>
        <dbReference type="ARBA" id="ARBA00022753"/>
    </source>
</evidence>
<comment type="similarity">
    <text evidence="2">Belongs to the VPS35L family.</text>
</comment>
<protein>
    <submittedName>
        <fullName evidence="6">OLC1v1022739C1</fullName>
    </submittedName>
</protein>
<name>A0AAV1C0X9_OLDCO</name>
<proteinExistence type="inferred from homology"/>
<evidence type="ECO:0000256" key="5">
    <source>
        <dbReference type="ARBA" id="ARBA00022927"/>
    </source>
</evidence>
<evidence type="ECO:0000313" key="6">
    <source>
        <dbReference type="EMBL" id="CAI9088422.1"/>
    </source>
</evidence>
<dbReference type="InterPro" id="IPR029705">
    <property type="entry name" value="VPS35L"/>
</dbReference>
<accession>A0AAV1C0X9</accession>
<gene>
    <name evidence="6" type="ORF">OLC1_LOCUS1003</name>
</gene>
<keyword evidence="5" id="KW-0653">Protein transport</keyword>
<dbReference type="PANTHER" id="PTHR13673">
    <property type="entry name" value="ESOPHAGEAL CANCER ASSOCIATED PROTEIN"/>
    <property type="match status" value="1"/>
</dbReference>
<dbReference type="EMBL" id="OX459118">
    <property type="protein sequence ID" value="CAI9088422.1"/>
    <property type="molecule type" value="Genomic_DNA"/>
</dbReference>
<keyword evidence="4" id="KW-0967">Endosome</keyword>
<dbReference type="GO" id="GO:0032456">
    <property type="term" value="P:endocytic recycling"/>
    <property type="evidence" value="ECO:0007669"/>
    <property type="project" value="InterPro"/>
</dbReference>
<keyword evidence="3" id="KW-0813">Transport</keyword>
<keyword evidence="7" id="KW-1185">Reference proteome</keyword>
<dbReference type="GO" id="GO:0015031">
    <property type="term" value="P:protein transport"/>
    <property type="evidence" value="ECO:0007669"/>
    <property type="project" value="UniProtKB-KW"/>
</dbReference>
<reference evidence="6" key="1">
    <citation type="submission" date="2023-03" db="EMBL/GenBank/DDBJ databases">
        <authorList>
            <person name="Julca I."/>
        </authorList>
    </citation>
    <scope>NUCLEOTIDE SEQUENCE</scope>
</reference>
<organism evidence="6 7">
    <name type="scientific">Oldenlandia corymbosa var. corymbosa</name>
    <dbReference type="NCBI Taxonomy" id="529605"/>
    <lineage>
        <taxon>Eukaryota</taxon>
        <taxon>Viridiplantae</taxon>
        <taxon>Streptophyta</taxon>
        <taxon>Embryophyta</taxon>
        <taxon>Tracheophyta</taxon>
        <taxon>Spermatophyta</taxon>
        <taxon>Magnoliopsida</taxon>
        <taxon>eudicotyledons</taxon>
        <taxon>Gunneridae</taxon>
        <taxon>Pentapetalae</taxon>
        <taxon>asterids</taxon>
        <taxon>lamiids</taxon>
        <taxon>Gentianales</taxon>
        <taxon>Rubiaceae</taxon>
        <taxon>Rubioideae</taxon>
        <taxon>Spermacoceae</taxon>
        <taxon>Hedyotis-Oldenlandia complex</taxon>
        <taxon>Oldenlandia</taxon>
    </lineage>
</organism>
<dbReference type="GO" id="GO:0005768">
    <property type="term" value="C:endosome"/>
    <property type="evidence" value="ECO:0007669"/>
    <property type="project" value="UniProtKB-SubCell"/>
</dbReference>
<evidence type="ECO:0000256" key="3">
    <source>
        <dbReference type="ARBA" id="ARBA00022448"/>
    </source>
</evidence>
<dbReference type="PANTHER" id="PTHR13673:SF0">
    <property type="entry name" value="VPS35 ENDOSOMAL PROTEIN-SORTING FACTOR-LIKE"/>
    <property type="match status" value="1"/>
</dbReference>
<evidence type="ECO:0000256" key="2">
    <source>
        <dbReference type="ARBA" id="ARBA00010704"/>
    </source>
</evidence>
<dbReference type="Proteomes" id="UP001161247">
    <property type="component" value="Chromosome 1"/>
</dbReference>